<evidence type="ECO:0000256" key="10">
    <source>
        <dbReference type="ARBA" id="ARBA00023136"/>
    </source>
</evidence>
<keyword evidence="3" id="KW-0444">Lipid biosynthesis</keyword>
<keyword evidence="4" id="KW-0997">Cell inner membrane</keyword>
<organism evidence="13 14">
    <name type="scientific">Methylotenera versatilis (strain 301)</name>
    <dbReference type="NCBI Taxonomy" id="666681"/>
    <lineage>
        <taxon>Bacteria</taxon>
        <taxon>Pseudomonadati</taxon>
        <taxon>Pseudomonadota</taxon>
        <taxon>Betaproteobacteria</taxon>
        <taxon>Nitrosomonadales</taxon>
        <taxon>Methylophilaceae</taxon>
        <taxon>Methylotenera</taxon>
    </lineage>
</organism>
<evidence type="ECO:0000256" key="2">
    <source>
        <dbReference type="ARBA" id="ARBA00022475"/>
    </source>
</evidence>
<feature type="transmembrane region" description="Helical" evidence="11">
    <location>
        <begin position="6"/>
        <end position="23"/>
    </location>
</feature>
<dbReference type="EMBL" id="CP002056">
    <property type="protein sequence ID" value="ADI30158.1"/>
    <property type="molecule type" value="Genomic_DNA"/>
</dbReference>
<dbReference type="eggNOG" id="ENOG5032TUZ">
    <property type="taxonomic scope" value="Bacteria"/>
</dbReference>
<dbReference type="Gene3D" id="1.10.3730.20">
    <property type="match status" value="1"/>
</dbReference>
<evidence type="ECO:0000313" key="14">
    <source>
        <dbReference type="Proteomes" id="UP000000383"/>
    </source>
</evidence>
<evidence type="ECO:0000259" key="12">
    <source>
        <dbReference type="Pfam" id="PF00892"/>
    </source>
</evidence>
<dbReference type="GO" id="GO:0009103">
    <property type="term" value="P:lipopolysaccharide biosynthetic process"/>
    <property type="evidence" value="ECO:0007669"/>
    <property type="project" value="UniProtKB-KW"/>
</dbReference>
<feature type="transmembrane region" description="Helical" evidence="11">
    <location>
        <begin position="44"/>
        <end position="64"/>
    </location>
</feature>
<dbReference type="GO" id="GO:0022857">
    <property type="term" value="F:transmembrane transporter activity"/>
    <property type="evidence" value="ECO:0007669"/>
    <property type="project" value="InterPro"/>
</dbReference>
<evidence type="ECO:0000256" key="6">
    <source>
        <dbReference type="ARBA" id="ARBA00022692"/>
    </source>
</evidence>
<dbReference type="GO" id="GO:0009245">
    <property type="term" value="P:lipid A biosynthetic process"/>
    <property type="evidence" value="ECO:0007669"/>
    <property type="project" value="UniProtKB-KW"/>
</dbReference>
<feature type="transmembrane region" description="Helical" evidence="11">
    <location>
        <begin position="70"/>
        <end position="92"/>
    </location>
</feature>
<proteinExistence type="predicted"/>
<evidence type="ECO:0000256" key="3">
    <source>
        <dbReference type="ARBA" id="ARBA00022516"/>
    </source>
</evidence>
<keyword evidence="14" id="KW-1185">Reference proteome</keyword>
<dbReference type="InterPro" id="IPR000390">
    <property type="entry name" value="Small_drug/metabolite_transptr"/>
</dbReference>
<keyword evidence="5" id="KW-0441">Lipid A biosynthesis</keyword>
<dbReference type="InterPro" id="IPR037185">
    <property type="entry name" value="EmrE-like"/>
</dbReference>
<feature type="domain" description="EamA" evidence="12">
    <location>
        <begin position="37"/>
        <end position="114"/>
    </location>
</feature>
<evidence type="ECO:0000256" key="7">
    <source>
        <dbReference type="ARBA" id="ARBA00022985"/>
    </source>
</evidence>
<feature type="transmembrane region" description="Helical" evidence="11">
    <location>
        <begin position="99"/>
        <end position="117"/>
    </location>
</feature>
<sequence length="118" mass="13032">MSTLAIFVWLLNIVVDTTGHIAFKHAAVTESESELLRWKSMLSSMPLWVGIFCFCLEFLLWLVLLSMLPLSLGILLSGFNTVAIMIAGRLIFKEMLDPLRIIGITFITVGVALVGGYA</sequence>
<reference evidence="14" key="1">
    <citation type="submission" date="2010-05" db="EMBL/GenBank/DDBJ databases">
        <title>Complete sequence of Methylotenera sp. 301.</title>
        <authorList>
            <person name="Lucas S."/>
            <person name="Copeland A."/>
            <person name="Lapidus A."/>
            <person name="Cheng J.-F."/>
            <person name="Bruce D."/>
            <person name="Goodwin L."/>
            <person name="Pitluck S."/>
            <person name="Clum A."/>
            <person name="Land M."/>
            <person name="Hauser L."/>
            <person name="Kyrpides N."/>
            <person name="Ivanova N."/>
            <person name="Chistoservova L."/>
            <person name="Kalyuzhnaya M."/>
            <person name="Woyke T."/>
        </authorList>
    </citation>
    <scope>NUCLEOTIDE SEQUENCE [LARGE SCALE GENOMIC DNA]</scope>
    <source>
        <strain evidence="14">301</strain>
    </source>
</reference>
<keyword evidence="7" id="KW-0448">Lipopolysaccharide biosynthesis</keyword>
<reference evidence="13 14" key="2">
    <citation type="journal article" date="2011" name="J. Bacteriol.">
        <title>Genomes of three methylotrophs from a single niche uncover genetic and metabolic divergence of Methylophilaceae.</title>
        <authorList>
            <person name="Lapidus A."/>
            <person name="Clum A."/>
            <person name="Labutti K."/>
            <person name="Kaluzhnaya M.G."/>
            <person name="Lim S."/>
            <person name="Beck D.A."/>
            <person name="Glavina Del Rio T."/>
            <person name="Nolan M."/>
            <person name="Mavromatis K."/>
            <person name="Huntemann M."/>
            <person name="Lucas S."/>
            <person name="Lidstrom M.E."/>
            <person name="Ivanova N."/>
            <person name="Chistoserdova L."/>
        </authorList>
    </citation>
    <scope>NUCLEOTIDE SEQUENCE [LARGE SCALE GENOMIC DNA]</scope>
    <source>
        <strain evidence="13 14">301</strain>
    </source>
</reference>
<dbReference type="SUPFAM" id="SSF103481">
    <property type="entry name" value="Multidrug resistance efflux transporter EmrE"/>
    <property type="match status" value="1"/>
</dbReference>
<dbReference type="Pfam" id="PF00892">
    <property type="entry name" value="EamA"/>
    <property type="match status" value="1"/>
</dbReference>
<dbReference type="HOGENOM" id="CLU_131462_3_2_4"/>
<dbReference type="RefSeq" id="WP_013148470.1">
    <property type="nucleotide sequence ID" value="NC_014207.1"/>
</dbReference>
<evidence type="ECO:0000256" key="1">
    <source>
        <dbReference type="ARBA" id="ARBA00004651"/>
    </source>
</evidence>
<protein>
    <recommendedName>
        <fullName evidence="12">EamA domain-containing protein</fullName>
    </recommendedName>
</protein>
<dbReference type="OrthoDB" id="8612348at2"/>
<keyword evidence="6 11" id="KW-0812">Transmembrane</keyword>
<accession>D7DJC3</accession>
<dbReference type="AlphaFoldDB" id="D7DJC3"/>
<evidence type="ECO:0000313" key="13">
    <source>
        <dbReference type="EMBL" id="ADI30158.1"/>
    </source>
</evidence>
<dbReference type="PANTHER" id="PTHR30561">
    <property type="entry name" value="SMR FAMILY PROTON-DEPENDENT DRUG EFFLUX TRANSPORTER SUGE"/>
    <property type="match status" value="1"/>
</dbReference>
<dbReference type="GO" id="GO:0005886">
    <property type="term" value="C:plasma membrane"/>
    <property type="evidence" value="ECO:0007669"/>
    <property type="project" value="UniProtKB-SubCell"/>
</dbReference>
<dbReference type="Proteomes" id="UP000000383">
    <property type="component" value="Chromosome"/>
</dbReference>
<comment type="subcellular location">
    <subcellularLocation>
        <location evidence="1">Cell membrane</location>
        <topology evidence="1">Multi-pass membrane protein</topology>
    </subcellularLocation>
</comment>
<keyword evidence="10 11" id="KW-0472">Membrane</keyword>
<keyword evidence="8 11" id="KW-1133">Transmembrane helix</keyword>
<keyword evidence="2" id="KW-1003">Cell membrane</keyword>
<gene>
    <name evidence="13" type="ordered locus">M301_1781</name>
</gene>
<evidence type="ECO:0000256" key="9">
    <source>
        <dbReference type="ARBA" id="ARBA00023098"/>
    </source>
</evidence>
<dbReference type="PANTHER" id="PTHR30561:SF9">
    <property type="entry name" value="4-AMINO-4-DEOXY-L-ARABINOSE-PHOSPHOUNDECAPRENOL FLIPPASE SUBUNIT ARNF-RELATED"/>
    <property type="match status" value="1"/>
</dbReference>
<keyword evidence="9" id="KW-0443">Lipid metabolism</keyword>
<evidence type="ECO:0000256" key="8">
    <source>
        <dbReference type="ARBA" id="ARBA00022989"/>
    </source>
</evidence>
<evidence type="ECO:0000256" key="11">
    <source>
        <dbReference type="SAM" id="Phobius"/>
    </source>
</evidence>
<dbReference type="STRING" id="666681.M301_1781"/>
<dbReference type="KEGG" id="meh:M301_1781"/>
<evidence type="ECO:0000256" key="4">
    <source>
        <dbReference type="ARBA" id="ARBA00022519"/>
    </source>
</evidence>
<dbReference type="InterPro" id="IPR000620">
    <property type="entry name" value="EamA_dom"/>
</dbReference>
<evidence type="ECO:0000256" key="5">
    <source>
        <dbReference type="ARBA" id="ARBA00022556"/>
    </source>
</evidence>
<name>D7DJC3_METV0</name>